<keyword evidence="2" id="KW-0677">Repeat</keyword>
<proteinExistence type="predicted"/>
<dbReference type="GO" id="GO:0019706">
    <property type="term" value="F:protein-cysteine S-palmitoyltransferase activity"/>
    <property type="evidence" value="ECO:0007669"/>
    <property type="project" value="UniProtKB-EC"/>
</dbReference>
<dbReference type="OMA" id="WHYWIRH"/>
<feature type="repeat" description="ANK" evidence="4">
    <location>
        <begin position="839"/>
        <end position="873"/>
    </location>
</feature>
<dbReference type="Gene3D" id="1.25.40.20">
    <property type="entry name" value="Ankyrin repeat-containing domain"/>
    <property type="match status" value="3"/>
</dbReference>
<dbReference type="InterPro" id="IPR036770">
    <property type="entry name" value="Ankyrin_rpt-contain_sf"/>
</dbReference>
<dbReference type="PROSITE" id="PS00108">
    <property type="entry name" value="PROTEIN_KINASE_ST"/>
    <property type="match status" value="1"/>
</dbReference>
<feature type="repeat" description="ANK" evidence="4">
    <location>
        <begin position="712"/>
        <end position="741"/>
    </location>
</feature>
<dbReference type="EMBL" id="KE145362">
    <property type="protein sequence ID" value="EPE31315.1"/>
    <property type="molecule type" value="Genomic_DNA"/>
</dbReference>
<dbReference type="Proteomes" id="UP000016922">
    <property type="component" value="Unassembled WGS sequence"/>
</dbReference>
<evidence type="ECO:0000313" key="8">
    <source>
        <dbReference type="Proteomes" id="UP000016922"/>
    </source>
</evidence>
<dbReference type="InterPro" id="IPR000719">
    <property type="entry name" value="Prot_kinase_dom"/>
</dbReference>
<dbReference type="Pfam" id="PF12796">
    <property type="entry name" value="Ank_2"/>
    <property type="match status" value="1"/>
</dbReference>
<dbReference type="Pfam" id="PF00069">
    <property type="entry name" value="Pkinase"/>
    <property type="match status" value="1"/>
</dbReference>
<dbReference type="PROSITE" id="PS50011">
    <property type="entry name" value="PROTEIN_KINASE_DOM"/>
    <property type="match status" value="1"/>
</dbReference>
<dbReference type="SMART" id="SM00220">
    <property type="entry name" value="S_TKc"/>
    <property type="match status" value="1"/>
</dbReference>
<dbReference type="SUPFAM" id="SSF48403">
    <property type="entry name" value="Ankyrin repeat"/>
    <property type="match status" value="2"/>
</dbReference>
<dbReference type="RefSeq" id="XP_008081590.1">
    <property type="nucleotide sequence ID" value="XM_008083399.1"/>
</dbReference>
<dbReference type="SUPFAM" id="SSF56112">
    <property type="entry name" value="Protein kinase-like (PK-like)"/>
    <property type="match status" value="1"/>
</dbReference>
<keyword evidence="3 4" id="KW-0040">ANK repeat</keyword>
<gene>
    <name evidence="7" type="ORF">GLAREA_12618</name>
</gene>
<dbReference type="AlphaFoldDB" id="S3D0F0"/>
<feature type="repeat" description="ANK" evidence="4">
    <location>
        <begin position="745"/>
        <end position="777"/>
    </location>
</feature>
<accession>S3D0F0</accession>
<evidence type="ECO:0000313" key="7">
    <source>
        <dbReference type="EMBL" id="EPE31315.1"/>
    </source>
</evidence>
<keyword evidence="7" id="KW-0418">Kinase</keyword>
<name>S3D0F0_GLAL2</name>
<dbReference type="SMART" id="SM00248">
    <property type="entry name" value="ANK"/>
    <property type="match status" value="7"/>
</dbReference>
<evidence type="ECO:0000256" key="5">
    <source>
        <dbReference type="SAM" id="MobiDB-lite"/>
    </source>
</evidence>
<dbReference type="InterPro" id="IPR002110">
    <property type="entry name" value="Ankyrin_rpt"/>
</dbReference>
<dbReference type="Gene3D" id="1.10.510.10">
    <property type="entry name" value="Transferase(Phosphotransferase) domain 1"/>
    <property type="match status" value="1"/>
</dbReference>
<organism evidence="7 8">
    <name type="scientific">Glarea lozoyensis (strain ATCC 20868 / MF5171)</name>
    <dbReference type="NCBI Taxonomy" id="1116229"/>
    <lineage>
        <taxon>Eukaryota</taxon>
        <taxon>Fungi</taxon>
        <taxon>Dikarya</taxon>
        <taxon>Ascomycota</taxon>
        <taxon>Pezizomycotina</taxon>
        <taxon>Leotiomycetes</taxon>
        <taxon>Helotiales</taxon>
        <taxon>Helotiaceae</taxon>
        <taxon>Glarea</taxon>
    </lineage>
</organism>
<evidence type="ECO:0000256" key="1">
    <source>
        <dbReference type="ARBA" id="ARBA00012210"/>
    </source>
</evidence>
<dbReference type="PANTHER" id="PTHR24161:SF85">
    <property type="entry name" value="PALMITOYLTRANSFERASE HIP14"/>
    <property type="match status" value="1"/>
</dbReference>
<dbReference type="HOGENOM" id="CLU_269920_0_0_1"/>
<dbReference type="PROSITE" id="PS50297">
    <property type="entry name" value="ANK_REP_REGION"/>
    <property type="match status" value="2"/>
</dbReference>
<dbReference type="GeneID" id="19471658"/>
<dbReference type="InterPro" id="IPR011009">
    <property type="entry name" value="Kinase-like_dom_sf"/>
</dbReference>
<evidence type="ECO:0000256" key="3">
    <source>
        <dbReference type="ARBA" id="ARBA00023043"/>
    </source>
</evidence>
<evidence type="ECO:0000256" key="2">
    <source>
        <dbReference type="ARBA" id="ARBA00022737"/>
    </source>
</evidence>
<dbReference type="STRING" id="1116229.S3D0F0"/>
<feature type="domain" description="Protein kinase" evidence="6">
    <location>
        <begin position="82"/>
        <end position="392"/>
    </location>
</feature>
<dbReference type="GO" id="GO:0005524">
    <property type="term" value="F:ATP binding"/>
    <property type="evidence" value="ECO:0007669"/>
    <property type="project" value="InterPro"/>
</dbReference>
<dbReference type="OrthoDB" id="3558264at2759"/>
<dbReference type="InterPro" id="IPR008271">
    <property type="entry name" value="Ser/Thr_kinase_AS"/>
</dbReference>
<dbReference type="GO" id="GO:0004672">
    <property type="term" value="F:protein kinase activity"/>
    <property type="evidence" value="ECO:0007669"/>
    <property type="project" value="InterPro"/>
</dbReference>
<reference evidence="7 8" key="1">
    <citation type="journal article" date="2013" name="BMC Genomics">
        <title>Genomics-driven discovery of the pneumocandin biosynthetic gene cluster in the fungus Glarea lozoyensis.</title>
        <authorList>
            <person name="Chen L."/>
            <person name="Yue Q."/>
            <person name="Zhang X."/>
            <person name="Xiang M."/>
            <person name="Wang C."/>
            <person name="Li S."/>
            <person name="Che Y."/>
            <person name="Ortiz-Lopez F.J."/>
            <person name="Bills G.F."/>
            <person name="Liu X."/>
            <person name="An Z."/>
        </authorList>
    </citation>
    <scope>NUCLEOTIDE SEQUENCE [LARGE SCALE GENOMIC DNA]</scope>
    <source>
        <strain evidence="8">ATCC 20868 / MF5171</strain>
    </source>
</reference>
<dbReference type="EC" id="2.3.1.225" evidence="1"/>
<dbReference type="eggNOG" id="KOG4177">
    <property type="taxonomic scope" value="Eukaryota"/>
</dbReference>
<dbReference type="PROSITE" id="PS50088">
    <property type="entry name" value="ANK_REPEAT"/>
    <property type="match status" value="3"/>
</dbReference>
<evidence type="ECO:0000259" key="6">
    <source>
        <dbReference type="PROSITE" id="PS50011"/>
    </source>
</evidence>
<sequence length="1268" mass="141903">MSSQAYSRRRSYLRGSGSDESSDTGSEEYQATPVDTSQSAFEIPGALSRSRARNTCSIPALLVSLARSGIPGPRDLKVLNLTERGMQIGKGAQFTVFKSHPRAGGLTGRGYADLEGLAVKRVNMKVFRENGVDMTEGDNYQLHLRNLELEIVALCHSEIRNHRNVARLIAWGRDYIDSQTPVPALFVELAECSLDEFLQRDSAWHIKHHLALDVASGLEVLHKHHIVHGDMKPENVLVFKINDPKVRFVAKLSDFGLCTDLLGSVKNIDVYSYAGTNQWNAPELQKRDMFEKLTGIKFEPPLMFKFDAYSFGLVLLSIFCCGGKIPLSSFGEPTARIEAAETLIRQEELPSSLKSRLYDTVPQLLDSAPSKRPKLSPLLLKTQELSSHIDWIKAQKTTPGEQFKPGQAVPELNQDASFWARLNINVVKDIMASTSFSHANMNRMTPNLEPEILFGPALRLSAQPEPGYLQHTHGLMEIAASRQYVPAQAIYGQFLKAHDRSLPSLAVLRGWEQRALETGSCLPSTYLSKEEAEVARELFRRNGGHCGKDFLSLENKFGAAYDFSTLRKFTPAKDLVIKVDLEGNTIMHVLAGFGKVPELSQILKTSRGTLLNARNDNGETVLYKACQAGQMTSLRLFRDLEVDLADFATTKEGMIALHWLFMFKDADIAEACRYLAGENSKYINKQMAPDSNSSGKNHFTVLHYPFELPYGTPLHWAAASRNFVAMRVLLENGADINALCSNQHPHSTPLSLAVHFGDVEVASFLLAQGANPHVVDIKNRTLLHQISYRLPEIHGSIPKQWHYWIRHGSWEEHKYHMSKMVDLLLHAGVKLDTIARCRPPHTALTTAASAGVYDSGAITALLQTGADVSAINHTGEDNALISWCGITPERLDYPVAYTEVMKRFAEVTEDLDYATYLSQTALHVVAALDTSIEQFESSVSTLCSQNPPPNINRKDCHGNSPLLISLMGVFDVMRRASLLLDHGADIHVVNESGENFLGILTKNASVMDEGSAASIRAMLLRIGQPLEHSWKTLEDSSSTALWNSCIFARPKTLNMLLKLGLKTRLNAIRSRNEKQTALDMALDYGEASRIAHMLKLSDYRKPAESEPLDKDHHLFDDKQGGPERAKEAYWAFPTVIKTLQDHGAKRAWELDPQYDCENIDQPADYDMNDIYNNGFSPSNQPHREHWNVLYELARYKPNYNQSALERAISYYKEDVFRPQIEVLEKWAELKEALQELDGEGWIKSSSKDNLMVNVRWVDGILEEVDPPE</sequence>
<protein>
    <recommendedName>
        <fullName evidence="1">protein S-acyltransferase</fullName>
        <ecNumber evidence="1">2.3.1.225</ecNumber>
    </recommendedName>
</protein>
<dbReference type="PANTHER" id="PTHR24161">
    <property type="entry name" value="ANK_REP_REGION DOMAIN-CONTAINING PROTEIN-RELATED"/>
    <property type="match status" value="1"/>
</dbReference>
<keyword evidence="7" id="KW-0808">Transferase</keyword>
<evidence type="ECO:0000256" key="4">
    <source>
        <dbReference type="PROSITE-ProRule" id="PRU00023"/>
    </source>
</evidence>
<keyword evidence="8" id="KW-1185">Reference proteome</keyword>
<feature type="region of interest" description="Disordered" evidence="5">
    <location>
        <begin position="1"/>
        <end position="37"/>
    </location>
</feature>
<dbReference type="KEGG" id="glz:GLAREA_12618"/>
<dbReference type="eggNOG" id="KOG0192">
    <property type="taxonomic scope" value="Eukaryota"/>
</dbReference>